<protein>
    <submittedName>
        <fullName evidence="2">Uncharacterized protein</fullName>
    </submittedName>
</protein>
<dbReference type="AlphaFoldDB" id="A0A427XK63"/>
<organism evidence="2 3">
    <name type="scientific">Apiotrichum porosum</name>
    <dbReference type="NCBI Taxonomy" id="105984"/>
    <lineage>
        <taxon>Eukaryota</taxon>
        <taxon>Fungi</taxon>
        <taxon>Dikarya</taxon>
        <taxon>Basidiomycota</taxon>
        <taxon>Agaricomycotina</taxon>
        <taxon>Tremellomycetes</taxon>
        <taxon>Trichosporonales</taxon>
        <taxon>Trichosporonaceae</taxon>
        <taxon>Apiotrichum</taxon>
    </lineage>
</organism>
<dbReference type="RefSeq" id="XP_028474365.1">
    <property type="nucleotide sequence ID" value="XM_028617058.1"/>
</dbReference>
<dbReference type="EMBL" id="RSCE01000010">
    <property type="protein sequence ID" value="RSH79218.1"/>
    <property type="molecule type" value="Genomic_DNA"/>
</dbReference>
<sequence>MRGAFVGTSRPEVIDCPMLLDTGRCRKYRKRYDEDGVVDAYGDSADDRILDPLFSEMLAEGGENVDEEEEEEDEEEDEDEEEEDAHDYEYEDNALGVMDDTRRRPVSKIVEQVQVTNSSKPTTNFKAKLLSYVRVLTIRNHHACQCHTYGADAAKLFTGLDTLRTAPEYVETVKLMPVCDGDRHLCPFFTNLAPRKVVIRNIDCTGAPLPPWREHEWKMPATLEEVVFFLPTNGWRYIAEFEELGTDLFRLGAVFETAPAVKVVFYSHWETWMKGYGKGGDKIYVDPDFVIYTVRYMAQFDRTRKVYGLETIHWAQRGEMVDVFRRHRPHEHLDNTRLCKLVRDELRTGDLAIAMQENDGTLELHELPDVIEYGTLKEYMADEEGRRHEINADD</sequence>
<comment type="caution">
    <text evidence="2">The sequence shown here is derived from an EMBL/GenBank/DDBJ whole genome shotgun (WGS) entry which is preliminary data.</text>
</comment>
<evidence type="ECO:0000313" key="3">
    <source>
        <dbReference type="Proteomes" id="UP000279236"/>
    </source>
</evidence>
<name>A0A427XK63_9TREE</name>
<feature type="compositionally biased region" description="Acidic residues" evidence="1">
    <location>
        <begin position="63"/>
        <end position="90"/>
    </location>
</feature>
<evidence type="ECO:0000256" key="1">
    <source>
        <dbReference type="SAM" id="MobiDB-lite"/>
    </source>
</evidence>
<accession>A0A427XK63</accession>
<gene>
    <name evidence="2" type="ORF">EHS24_001257</name>
</gene>
<evidence type="ECO:0000313" key="2">
    <source>
        <dbReference type="EMBL" id="RSH79218.1"/>
    </source>
</evidence>
<keyword evidence="3" id="KW-1185">Reference proteome</keyword>
<dbReference type="GeneID" id="39585800"/>
<dbReference type="OrthoDB" id="10666322at2759"/>
<dbReference type="Proteomes" id="UP000279236">
    <property type="component" value="Unassembled WGS sequence"/>
</dbReference>
<reference evidence="2 3" key="1">
    <citation type="submission" date="2018-11" db="EMBL/GenBank/DDBJ databases">
        <title>Genome sequence of Apiotrichum porosum DSM 27194.</title>
        <authorList>
            <person name="Aliyu H."/>
            <person name="Gorte O."/>
            <person name="Ochsenreither K."/>
        </authorList>
    </citation>
    <scope>NUCLEOTIDE SEQUENCE [LARGE SCALE GENOMIC DNA]</scope>
    <source>
        <strain evidence="2 3">DSM 27194</strain>
    </source>
</reference>
<proteinExistence type="predicted"/>
<feature type="region of interest" description="Disordered" evidence="1">
    <location>
        <begin position="61"/>
        <end position="90"/>
    </location>
</feature>